<reference evidence="2" key="1">
    <citation type="journal article" date="2012" name="Nature">
        <title>The tomato genome sequence provides insights into fleshy fruit evolution.</title>
        <authorList>
            <consortium name="Tomato Genome Consortium"/>
        </authorList>
    </citation>
    <scope>NUCLEOTIDE SEQUENCE [LARGE SCALE GENOMIC DNA]</scope>
    <source>
        <strain evidence="2">cv. Heinz 1706</strain>
    </source>
</reference>
<name>A0A3Q7ELS9_SOLLC</name>
<dbReference type="AlphaFoldDB" id="A0A3Q7ELS9"/>
<dbReference type="PANTHER" id="PTHR31852">
    <property type="entry name" value="LATE EMBRYOGENESIS ABUNDANT (LEA) HYDROXYPROLINE-RICH GLYCOPROTEIN FAMILY"/>
    <property type="match status" value="1"/>
</dbReference>
<dbReference type="SUPFAM" id="SSF117070">
    <property type="entry name" value="LEA14-like"/>
    <property type="match status" value="1"/>
</dbReference>
<dbReference type="EnsemblPlants" id="Solyc01g095995.1.1">
    <property type="protein sequence ID" value="Solyc01g095995.1.1"/>
    <property type="gene ID" value="Solyc01g095995.1"/>
</dbReference>
<dbReference type="Gramene" id="Solyc01g095995.1.1">
    <property type="protein sequence ID" value="Solyc01g095995.1.1"/>
    <property type="gene ID" value="Solyc01g095995.1"/>
</dbReference>
<evidence type="ECO:0000259" key="1">
    <source>
        <dbReference type="Pfam" id="PF03168"/>
    </source>
</evidence>
<sequence>MGFGIVVAYFFLFKPKTPKIAVEAVRFPTFSVTNGTVNFTFFQYVSVTNPNRDEFTHYDSSLQLSYSGEPVGLVFIPAGKIDGGRTQHMSAKFDVQSYPLPAKLKADVSGGMIPTTAVNVFDEGPTMEVETRMKLVGRVRVLKVFTHRVDSGVKCGVMIQASVADDEEWQFAICQFIVIVLKLQSLNDSWKSVIQGTVSIRASMSLRSYPAAENMPLTVSHLGKHRLNLREHSKLSNKKDKTKIDIELSFQFLKVHNTCSVMKNQLTGAASASLPLRSSFSNNKSSHQFFNQ</sequence>
<accession>A0A3Q7ELS9</accession>
<organism evidence="2">
    <name type="scientific">Solanum lycopersicum</name>
    <name type="common">Tomato</name>
    <name type="synonym">Lycopersicon esculentum</name>
    <dbReference type="NCBI Taxonomy" id="4081"/>
    <lineage>
        <taxon>Eukaryota</taxon>
        <taxon>Viridiplantae</taxon>
        <taxon>Streptophyta</taxon>
        <taxon>Embryophyta</taxon>
        <taxon>Tracheophyta</taxon>
        <taxon>Spermatophyta</taxon>
        <taxon>Magnoliopsida</taxon>
        <taxon>eudicotyledons</taxon>
        <taxon>Gunneridae</taxon>
        <taxon>Pentapetalae</taxon>
        <taxon>asterids</taxon>
        <taxon>lamiids</taxon>
        <taxon>Solanales</taxon>
        <taxon>Solanaceae</taxon>
        <taxon>Solanoideae</taxon>
        <taxon>Solaneae</taxon>
        <taxon>Solanum</taxon>
        <taxon>Solanum subgen. Lycopersicon</taxon>
    </lineage>
</organism>
<dbReference type="InterPro" id="IPR004864">
    <property type="entry name" value="LEA_2"/>
</dbReference>
<protein>
    <recommendedName>
        <fullName evidence="1">Late embryogenesis abundant protein LEA-2 subgroup domain-containing protein</fullName>
    </recommendedName>
</protein>
<evidence type="ECO:0000313" key="3">
    <source>
        <dbReference type="Proteomes" id="UP000004994"/>
    </source>
</evidence>
<dbReference type="InterPro" id="IPR055301">
    <property type="entry name" value="Lea14-like_2"/>
</dbReference>
<keyword evidence="3" id="KW-1185">Reference proteome</keyword>
<proteinExistence type="predicted"/>
<dbReference type="InParanoid" id="A0A3Q7ELS9"/>
<feature type="domain" description="Late embryogenesis abundant protein LEA-2 subgroup" evidence="1">
    <location>
        <begin position="45"/>
        <end position="150"/>
    </location>
</feature>
<reference evidence="2" key="2">
    <citation type="submission" date="2019-01" db="UniProtKB">
        <authorList>
            <consortium name="EnsemblPlants"/>
        </authorList>
    </citation>
    <scope>IDENTIFICATION</scope>
    <source>
        <strain evidence="2">cv. Heinz 1706</strain>
    </source>
</reference>
<evidence type="ECO:0000313" key="2">
    <source>
        <dbReference type="EnsemblPlants" id="Solyc01g095995.1.1"/>
    </source>
</evidence>
<dbReference type="Proteomes" id="UP000004994">
    <property type="component" value="Chromosome 1"/>
</dbReference>
<dbReference type="Pfam" id="PF03168">
    <property type="entry name" value="LEA_2"/>
    <property type="match status" value="1"/>
</dbReference>
<dbReference type="PaxDb" id="4081-Solyc01g096000.2.1"/>
<dbReference type="STRING" id="4081.A0A3Q7ELS9"/>